<name>A0AAE9Y8G6_9ACTN</name>
<sequence length="363" mass="37171">MAAVELPAGPGVPHAPTPGTLVLRVPRVGLSTRVQARSVAVTLVVLLAAFLVFAWSLTVGDFPIPLSDVLATLVGRGSEDGDFIIRTLRLPRGLTGLLVGAGFGLAGAIFQRIARNPLASPDIIGINAGAAAAAVFTIVVVSGTSDQVTWGALVGSLATAVAIYLLAYRKGVTGYRLVLVGIGITAMLGSVTSYLLTRAEIYDAQKATVWLTGSLNGRGWEHVRPVTLALVVLVPVAVALARHLRLLEMGDDAARGLGTRVEPVRAALLLTGVALAAVCTASAGPIAFVALVAPQIARRLTGGRTLALLPAAACGALLMTAADLVARRLFAPTELPVGILTAVLGAPYLLYLLARANRVGSGG</sequence>
<evidence type="ECO:0000313" key="10">
    <source>
        <dbReference type="Proteomes" id="UP001216390"/>
    </source>
</evidence>
<dbReference type="PANTHER" id="PTHR30472:SF24">
    <property type="entry name" value="FERRIC ENTEROBACTIN TRANSPORT SYSTEM PERMEASE PROTEIN FEPG"/>
    <property type="match status" value="1"/>
</dbReference>
<feature type="transmembrane region" description="Helical" evidence="8">
    <location>
        <begin position="93"/>
        <end position="111"/>
    </location>
</feature>
<evidence type="ECO:0000313" key="9">
    <source>
        <dbReference type="EMBL" id="WCO68794.1"/>
    </source>
</evidence>
<feature type="transmembrane region" description="Helical" evidence="8">
    <location>
        <begin position="148"/>
        <end position="167"/>
    </location>
</feature>
<comment type="similarity">
    <text evidence="2">Belongs to the binding-protein-dependent transport system permease family. FecCD subfamily.</text>
</comment>
<keyword evidence="10" id="KW-1185">Reference proteome</keyword>
<dbReference type="InterPro" id="IPR000522">
    <property type="entry name" value="ABC_transptr_permease_BtuC"/>
</dbReference>
<dbReference type="GO" id="GO:0022857">
    <property type="term" value="F:transmembrane transporter activity"/>
    <property type="evidence" value="ECO:0007669"/>
    <property type="project" value="InterPro"/>
</dbReference>
<dbReference type="GO" id="GO:0033214">
    <property type="term" value="P:siderophore-iron import into cell"/>
    <property type="evidence" value="ECO:0007669"/>
    <property type="project" value="TreeGrafter"/>
</dbReference>
<evidence type="ECO:0000256" key="5">
    <source>
        <dbReference type="ARBA" id="ARBA00022692"/>
    </source>
</evidence>
<keyword evidence="5 8" id="KW-0812">Transmembrane</keyword>
<dbReference type="AlphaFoldDB" id="A0AAE9Y8G6"/>
<dbReference type="EMBL" id="CP116942">
    <property type="protein sequence ID" value="WCO68794.1"/>
    <property type="molecule type" value="Genomic_DNA"/>
</dbReference>
<feature type="transmembrane region" description="Helical" evidence="8">
    <location>
        <begin position="123"/>
        <end position="142"/>
    </location>
</feature>
<feature type="transmembrane region" description="Helical" evidence="8">
    <location>
        <begin position="305"/>
        <end position="325"/>
    </location>
</feature>
<protein>
    <submittedName>
        <fullName evidence="9">Iron chelate uptake ABC transporter family permease subunit</fullName>
    </submittedName>
</protein>
<feature type="transmembrane region" description="Helical" evidence="8">
    <location>
        <begin position="174"/>
        <end position="196"/>
    </location>
</feature>
<keyword evidence="3" id="KW-0813">Transport</keyword>
<gene>
    <name evidence="9" type="ORF">PO878_08655</name>
</gene>
<evidence type="ECO:0000256" key="4">
    <source>
        <dbReference type="ARBA" id="ARBA00022475"/>
    </source>
</evidence>
<keyword evidence="4" id="KW-1003">Cell membrane</keyword>
<dbReference type="PANTHER" id="PTHR30472">
    <property type="entry name" value="FERRIC ENTEROBACTIN TRANSPORT SYSTEM PERMEASE PROTEIN"/>
    <property type="match status" value="1"/>
</dbReference>
<dbReference type="InterPro" id="IPR037294">
    <property type="entry name" value="ABC_BtuC-like"/>
</dbReference>
<dbReference type="RefSeq" id="WP_272738309.1">
    <property type="nucleotide sequence ID" value="NZ_CP116942.1"/>
</dbReference>
<dbReference type="Gene3D" id="1.10.3470.10">
    <property type="entry name" value="ABC transporter involved in vitamin B12 uptake, BtuC"/>
    <property type="match status" value="1"/>
</dbReference>
<organism evidence="9 10">
    <name type="scientific">Iamia majanohamensis</name>
    <dbReference type="NCBI Taxonomy" id="467976"/>
    <lineage>
        <taxon>Bacteria</taxon>
        <taxon>Bacillati</taxon>
        <taxon>Actinomycetota</taxon>
        <taxon>Acidimicrobiia</taxon>
        <taxon>Acidimicrobiales</taxon>
        <taxon>Iamiaceae</taxon>
        <taxon>Iamia</taxon>
    </lineage>
</organism>
<comment type="subcellular location">
    <subcellularLocation>
        <location evidence="1">Cell membrane</location>
        <topology evidence="1">Multi-pass membrane protein</topology>
    </subcellularLocation>
</comment>
<evidence type="ECO:0000256" key="7">
    <source>
        <dbReference type="ARBA" id="ARBA00023136"/>
    </source>
</evidence>
<proteinExistence type="inferred from homology"/>
<evidence type="ECO:0000256" key="8">
    <source>
        <dbReference type="SAM" id="Phobius"/>
    </source>
</evidence>
<keyword evidence="6 8" id="KW-1133">Transmembrane helix</keyword>
<dbReference type="SUPFAM" id="SSF81345">
    <property type="entry name" value="ABC transporter involved in vitamin B12 uptake, BtuC"/>
    <property type="match status" value="1"/>
</dbReference>
<dbReference type="KEGG" id="ima:PO878_08655"/>
<evidence type="ECO:0000256" key="1">
    <source>
        <dbReference type="ARBA" id="ARBA00004651"/>
    </source>
</evidence>
<feature type="transmembrane region" description="Helical" evidence="8">
    <location>
        <begin position="266"/>
        <end position="293"/>
    </location>
</feature>
<dbReference type="Proteomes" id="UP001216390">
    <property type="component" value="Chromosome"/>
</dbReference>
<keyword evidence="7 8" id="KW-0472">Membrane</keyword>
<evidence type="ECO:0000256" key="3">
    <source>
        <dbReference type="ARBA" id="ARBA00022448"/>
    </source>
</evidence>
<dbReference type="CDD" id="cd06550">
    <property type="entry name" value="TM_ABC_iron-siderophores_like"/>
    <property type="match status" value="1"/>
</dbReference>
<reference evidence="9" key="1">
    <citation type="submission" date="2023-01" db="EMBL/GenBank/DDBJ databases">
        <title>The diversity of Class Acidimicrobiia in South China Sea sediment environments and the proposal of Iamia marina sp. nov., a novel species of the genus Iamia.</title>
        <authorList>
            <person name="He Y."/>
            <person name="Tian X."/>
        </authorList>
    </citation>
    <scope>NUCLEOTIDE SEQUENCE</scope>
    <source>
        <strain evidence="9">DSM 19957</strain>
    </source>
</reference>
<dbReference type="GO" id="GO:0005886">
    <property type="term" value="C:plasma membrane"/>
    <property type="evidence" value="ECO:0007669"/>
    <property type="project" value="UniProtKB-SubCell"/>
</dbReference>
<dbReference type="FunFam" id="1.10.3470.10:FF:000001">
    <property type="entry name" value="Vitamin B12 ABC transporter permease BtuC"/>
    <property type="match status" value="1"/>
</dbReference>
<accession>A0AAE9Y8G6</accession>
<evidence type="ECO:0000256" key="6">
    <source>
        <dbReference type="ARBA" id="ARBA00022989"/>
    </source>
</evidence>
<feature type="transmembrane region" description="Helical" evidence="8">
    <location>
        <begin position="337"/>
        <end position="354"/>
    </location>
</feature>
<feature type="transmembrane region" description="Helical" evidence="8">
    <location>
        <begin position="39"/>
        <end position="57"/>
    </location>
</feature>
<evidence type="ECO:0000256" key="2">
    <source>
        <dbReference type="ARBA" id="ARBA00007935"/>
    </source>
</evidence>
<dbReference type="Pfam" id="PF01032">
    <property type="entry name" value="FecCD"/>
    <property type="match status" value="1"/>
</dbReference>